<dbReference type="InterPro" id="IPR035104">
    <property type="entry name" value="Ribosomal_protein_S1-like"/>
</dbReference>
<name>A0A0G1N4W6_9BACT</name>
<dbReference type="GO" id="GO:0005840">
    <property type="term" value="C:ribosome"/>
    <property type="evidence" value="ECO:0007669"/>
    <property type="project" value="UniProtKB-KW"/>
</dbReference>
<protein>
    <submittedName>
        <fullName evidence="5">RNA binding S1 domain protein</fullName>
    </submittedName>
</protein>
<dbReference type="Pfam" id="PF00575">
    <property type="entry name" value="S1"/>
    <property type="match status" value="2"/>
</dbReference>
<dbReference type="PROSITE" id="PS50126">
    <property type="entry name" value="S1"/>
    <property type="match status" value="4"/>
</dbReference>
<dbReference type="PANTHER" id="PTHR10724:SF7">
    <property type="entry name" value="SMALL RIBOSOMAL SUBUNIT PROTEIN BS1C"/>
    <property type="match status" value="1"/>
</dbReference>
<dbReference type="Proteomes" id="UP000034727">
    <property type="component" value="Unassembled WGS sequence"/>
</dbReference>
<dbReference type="GO" id="GO:0003729">
    <property type="term" value="F:mRNA binding"/>
    <property type="evidence" value="ECO:0007669"/>
    <property type="project" value="TreeGrafter"/>
</dbReference>
<keyword evidence="2" id="KW-0689">Ribosomal protein</keyword>
<feature type="domain" description="S1 motif" evidence="4">
    <location>
        <begin position="115"/>
        <end position="192"/>
    </location>
</feature>
<dbReference type="PRINTS" id="PR00681">
    <property type="entry name" value="RIBOSOMALS1"/>
</dbReference>
<dbReference type="AlphaFoldDB" id="A0A0G1N4W6"/>
<evidence type="ECO:0000313" key="6">
    <source>
        <dbReference type="Proteomes" id="UP000034727"/>
    </source>
</evidence>
<dbReference type="Gene3D" id="2.40.50.140">
    <property type="entry name" value="Nucleic acid-binding proteins"/>
    <property type="match status" value="4"/>
</dbReference>
<reference evidence="5 6" key="1">
    <citation type="journal article" date="2015" name="Nature">
        <title>rRNA introns, odd ribosomes, and small enigmatic genomes across a large radiation of phyla.</title>
        <authorList>
            <person name="Brown C.T."/>
            <person name="Hug L.A."/>
            <person name="Thomas B.C."/>
            <person name="Sharon I."/>
            <person name="Castelle C.J."/>
            <person name="Singh A."/>
            <person name="Wilkins M.J."/>
            <person name="Williams K.H."/>
            <person name="Banfield J.F."/>
        </authorList>
    </citation>
    <scope>NUCLEOTIDE SEQUENCE [LARGE SCALE GENOMIC DNA]</scope>
</reference>
<evidence type="ECO:0000313" key="5">
    <source>
        <dbReference type="EMBL" id="KKU15626.1"/>
    </source>
</evidence>
<sequence length="362" mass="39787">MITAIKQEGEQAPVSVVKSEISAMRLLRLGDLVEGKVLEKGSRMILVDLGLYGTGAVYRGEMQNAREIVRALNVDDPVRGKVVDVDNEDGFVELSLSHADRQKSWENVQDIKDKEEVLKVKITGFNKGGLITDIHGLPAFLPISQLINPSENKGEIGVNGSHTDLEKLVGGEVEIRITDVNPRTNKLIISEKAAKEESSREMVRNYSVGQIVEGVVTGIADFGVFVKFTDNPSVEGLIHISELGYKIVENPKEMVKIDDLVKVKITDIKDGKISLSLKALMSDPWSGIEGRYKNGQEVSGKVRGFHPFGAVIDLDDEIQGQVHVASFGGVEEMKKKLSQGEVYTFEIESLNAAEHKILLKLK</sequence>
<dbReference type="SMART" id="SM00316">
    <property type="entry name" value="S1"/>
    <property type="match status" value="4"/>
</dbReference>
<evidence type="ECO:0000256" key="3">
    <source>
        <dbReference type="ARBA" id="ARBA00023274"/>
    </source>
</evidence>
<organism evidence="5 6">
    <name type="scientific">Candidatus Jorgensenbacteria bacterium GW2011_GWA2_45_9</name>
    <dbReference type="NCBI Taxonomy" id="1618663"/>
    <lineage>
        <taxon>Bacteria</taxon>
        <taxon>Candidatus Joergenseniibacteriota</taxon>
    </lineage>
</organism>
<comment type="similarity">
    <text evidence="1">Belongs to the bacterial ribosomal protein bS1 family.</text>
</comment>
<comment type="caution">
    <text evidence="5">The sequence shown here is derived from an EMBL/GenBank/DDBJ whole genome shotgun (WGS) entry which is preliminary data.</text>
</comment>
<dbReference type="SUPFAM" id="SSF50249">
    <property type="entry name" value="Nucleic acid-binding proteins"/>
    <property type="match status" value="4"/>
</dbReference>
<keyword evidence="3" id="KW-0687">Ribonucleoprotein</keyword>
<gene>
    <name evidence="5" type="ORF">UX22_C0006G0034</name>
</gene>
<dbReference type="EMBL" id="LCLJ01000006">
    <property type="protein sequence ID" value="KKU15626.1"/>
    <property type="molecule type" value="Genomic_DNA"/>
</dbReference>
<feature type="domain" description="S1 motif" evidence="4">
    <location>
        <begin position="295"/>
        <end position="362"/>
    </location>
</feature>
<evidence type="ECO:0000256" key="2">
    <source>
        <dbReference type="ARBA" id="ARBA00022980"/>
    </source>
</evidence>
<accession>A0A0G1N4W6</accession>
<dbReference type="GO" id="GO:1990904">
    <property type="term" value="C:ribonucleoprotein complex"/>
    <property type="evidence" value="ECO:0007669"/>
    <property type="project" value="UniProtKB-KW"/>
</dbReference>
<dbReference type="InterPro" id="IPR050437">
    <property type="entry name" value="Ribos_protein_bS1-like"/>
</dbReference>
<dbReference type="InterPro" id="IPR003029">
    <property type="entry name" value="S1_domain"/>
</dbReference>
<dbReference type="InterPro" id="IPR012340">
    <property type="entry name" value="NA-bd_OB-fold"/>
</dbReference>
<evidence type="ECO:0000259" key="4">
    <source>
        <dbReference type="PROSITE" id="PS50126"/>
    </source>
</evidence>
<evidence type="ECO:0000256" key="1">
    <source>
        <dbReference type="ARBA" id="ARBA00006767"/>
    </source>
</evidence>
<feature type="domain" description="S1 motif" evidence="4">
    <location>
        <begin position="30"/>
        <end position="97"/>
    </location>
</feature>
<dbReference type="CDD" id="cd04465">
    <property type="entry name" value="S1_RPS1_repeat_ec2_hs2"/>
    <property type="match status" value="1"/>
</dbReference>
<dbReference type="PANTHER" id="PTHR10724">
    <property type="entry name" value="30S RIBOSOMAL PROTEIN S1"/>
    <property type="match status" value="1"/>
</dbReference>
<feature type="domain" description="S1 motif" evidence="4">
    <location>
        <begin position="209"/>
        <end position="278"/>
    </location>
</feature>
<dbReference type="GO" id="GO:0006412">
    <property type="term" value="P:translation"/>
    <property type="evidence" value="ECO:0007669"/>
    <property type="project" value="TreeGrafter"/>
</dbReference>
<proteinExistence type="inferred from homology"/>
<dbReference type="GO" id="GO:0003735">
    <property type="term" value="F:structural constituent of ribosome"/>
    <property type="evidence" value="ECO:0007669"/>
    <property type="project" value="TreeGrafter"/>
</dbReference>